<name>A0A2T2WDU4_9FIRM</name>
<comment type="similarity">
    <text evidence="2">Belongs to the KHG/KDPG aldolase family.</text>
</comment>
<evidence type="ECO:0000256" key="2">
    <source>
        <dbReference type="ARBA" id="ARBA00006906"/>
    </source>
</evidence>
<comment type="caution">
    <text evidence="6">The sequence shown here is derived from an EMBL/GenBank/DDBJ whole genome shotgun (WGS) entry which is preliminary data.</text>
</comment>
<dbReference type="InterPro" id="IPR013785">
    <property type="entry name" value="Aldolase_TIM"/>
</dbReference>
<protein>
    <recommendedName>
        <fullName evidence="8">2-dehydro-3-deoxyphosphogluconate aldolase</fullName>
    </recommendedName>
</protein>
<dbReference type="PANTHER" id="PTHR30246">
    <property type="entry name" value="2-KETO-3-DEOXY-6-PHOSPHOGLUCONATE ALDOLASE"/>
    <property type="match status" value="1"/>
</dbReference>
<comment type="subunit">
    <text evidence="3">Homotrimer.</text>
</comment>
<keyword evidence="5" id="KW-0119">Carbohydrate metabolism</keyword>
<dbReference type="CDD" id="cd00452">
    <property type="entry name" value="KDPG_aldolase"/>
    <property type="match status" value="1"/>
</dbReference>
<evidence type="ECO:0000256" key="4">
    <source>
        <dbReference type="ARBA" id="ARBA00023239"/>
    </source>
</evidence>
<dbReference type="EMBL" id="PXYV01000064">
    <property type="protein sequence ID" value="PSR20411.1"/>
    <property type="molecule type" value="Genomic_DNA"/>
</dbReference>
<sequence>MNDQVWGAIRAQRVVPVIRAQSAEQAQRLAEAVFEGGMRVIELTTTIPSAVSLLERLRTSHPDLIVAMGTIRDRDMAQQAVDYGAQLLVTYKVAEDVARIAQQNHLPFILGAMTPTEVDHCVQLGCSVVKLFPAGVVSTAMIKDLKGPMPAVDYFPTGGIGIDEVGRWLEAGAMAVGIGGALLRGSQDEIRRNTAHLLANFAISKESQ</sequence>
<evidence type="ECO:0000313" key="6">
    <source>
        <dbReference type="EMBL" id="PSR20411.1"/>
    </source>
</evidence>
<evidence type="ECO:0000256" key="1">
    <source>
        <dbReference type="ARBA" id="ARBA00004761"/>
    </source>
</evidence>
<organism evidence="6 7">
    <name type="scientific">Sulfobacillus acidophilus</name>
    <dbReference type="NCBI Taxonomy" id="53633"/>
    <lineage>
        <taxon>Bacteria</taxon>
        <taxon>Bacillati</taxon>
        <taxon>Bacillota</taxon>
        <taxon>Clostridia</taxon>
        <taxon>Eubacteriales</taxon>
        <taxon>Clostridiales Family XVII. Incertae Sedis</taxon>
        <taxon>Sulfobacillus</taxon>
    </lineage>
</organism>
<dbReference type="NCBIfam" id="TIGR01182">
    <property type="entry name" value="eda"/>
    <property type="match status" value="1"/>
</dbReference>
<accession>A0A2T2WDU4</accession>
<dbReference type="GO" id="GO:0016829">
    <property type="term" value="F:lyase activity"/>
    <property type="evidence" value="ECO:0007669"/>
    <property type="project" value="UniProtKB-KW"/>
</dbReference>
<evidence type="ECO:0000256" key="3">
    <source>
        <dbReference type="ARBA" id="ARBA00011233"/>
    </source>
</evidence>
<evidence type="ECO:0008006" key="8">
    <source>
        <dbReference type="Google" id="ProtNLM"/>
    </source>
</evidence>
<keyword evidence="4" id="KW-0456">Lyase</keyword>
<evidence type="ECO:0000313" key="7">
    <source>
        <dbReference type="Proteomes" id="UP000241848"/>
    </source>
</evidence>
<proteinExistence type="inferred from homology"/>
<comment type="pathway">
    <text evidence="1">Carbohydrate acid metabolism.</text>
</comment>
<dbReference type="Proteomes" id="UP000241848">
    <property type="component" value="Unassembled WGS sequence"/>
</dbReference>
<dbReference type="Gene3D" id="3.20.20.70">
    <property type="entry name" value="Aldolase class I"/>
    <property type="match status" value="1"/>
</dbReference>
<reference evidence="6 7" key="1">
    <citation type="journal article" date="2014" name="BMC Genomics">
        <title>Comparison of environmental and isolate Sulfobacillus genomes reveals diverse carbon, sulfur, nitrogen, and hydrogen metabolisms.</title>
        <authorList>
            <person name="Justice N.B."/>
            <person name="Norman A."/>
            <person name="Brown C.T."/>
            <person name="Singh A."/>
            <person name="Thomas B.C."/>
            <person name="Banfield J.F."/>
        </authorList>
    </citation>
    <scope>NUCLEOTIDE SEQUENCE [LARGE SCALE GENOMIC DNA]</scope>
    <source>
        <strain evidence="6">AMDSBA3</strain>
    </source>
</reference>
<gene>
    <name evidence="6" type="ORF">C7B45_15095</name>
</gene>
<dbReference type="PANTHER" id="PTHR30246:SF1">
    <property type="entry name" value="2-DEHYDRO-3-DEOXY-6-PHOSPHOGALACTONATE ALDOLASE-RELATED"/>
    <property type="match status" value="1"/>
</dbReference>
<dbReference type="AlphaFoldDB" id="A0A2T2WDU4"/>
<dbReference type="SUPFAM" id="SSF51569">
    <property type="entry name" value="Aldolase"/>
    <property type="match status" value="1"/>
</dbReference>
<dbReference type="Pfam" id="PF01081">
    <property type="entry name" value="Aldolase"/>
    <property type="match status" value="1"/>
</dbReference>
<evidence type="ECO:0000256" key="5">
    <source>
        <dbReference type="ARBA" id="ARBA00023277"/>
    </source>
</evidence>
<dbReference type="InterPro" id="IPR000887">
    <property type="entry name" value="Aldlse_KDPG_KHG"/>
</dbReference>